<dbReference type="Proteomes" id="UP000807716">
    <property type="component" value="Unassembled WGS sequence"/>
</dbReference>
<accession>A0A9P6PQJ4</accession>
<evidence type="ECO:0000313" key="3">
    <source>
        <dbReference type="Proteomes" id="UP000807716"/>
    </source>
</evidence>
<feature type="chain" id="PRO_5040412234" evidence="1">
    <location>
        <begin position="19"/>
        <end position="55"/>
    </location>
</feature>
<proteinExistence type="predicted"/>
<keyword evidence="3" id="KW-1185">Reference proteome</keyword>
<gene>
    <name evidence="2" type="ORF">DFQ27_008415</name>
</gene>
<dbReference type="EMBL" id="JAAAJB010000705">
    <property type="protein sequence ID" value="KAG0251932.1"/>
    <property type="molecule type" value="Genomic_DNA"/>
</dbReference>
<comment type="caution">
    <text evidence="2">The sequence shown here is derived from an EMBL/GenBank/DDBJ whole genome shotgun (WGS) entry which is preliminary data.</text>
</comment>
<evidence type="ECO:0000313" key="2">
    <source>
        <dbReference type="EMBL" id="KAG0251932.1"/>
    </source>
</evidence>
<organism evidence="2 3">
    <name type="scientific">Actinomortierella ambigua</name>
    <dbReference type="NCBI Taxonomy" id="1343610"/>
    <lineage>
        <taxon>Eukaryota</taxon>
        <taxon>Fungi</taxon>
        <taxon>Fungi incertae sedis</taxon>
        <taxon>Mucoromycota</taxon>
        <taxon>Mortierellomycotina</taxon>
        <taxon>Mortierellomycetes</taxon>
        <taxon>Mortierellales</taxon>
        <taxon>Mortierellaceae</taxon>
        <taxon>Actinomortierella</taxon>
    </lineage>
</organism>
<keyword evidence="1" id="KW-0732">Signal</keyword>
<name>A0A9P6PQJ4_9FUNG</name>
<feature type="signal peptide" evidence="1">
    <location>
        <begin position="1"/>
        <end position="18"/>
    </location>
</feature>
<sequence length="55" mass="5845">MQLRSLVFLAAIFGAVLAAPMTAEECSSKGGIIVEPREPWGAWCVPTIGLVVNED</sequence>
<dbReference type="OrthoDB" id="10280345at2759"/>
<reference evidence="2" key="1">
    <citation type="journal article" date="2020" name="Fungal Divers.">
        <title>Resolving the Mortierellaceae phylogeny through synthesis of multi-gene phylogenetics and phylogenomics.</title>
        <authorList>
            <person name="Vandepol N."/>
            <person name="Liber J."/>
            <person name="Desiro A."/>
            <person name="Na H."/>
            <person name="Kennedy M."/>
            <person name="Barry K."/>
            <person name="Grigoriev I.V."/>
            <person name="Miller A.N."/>
            <person name="O'Donnell K."/>
            <person name="Stajich J.E."/>
            <person name="Bonito G."/>
        </authorList>
    </citation>
    <scope>NUCLEOTIDE SEQUENCE</scope>
    <source>
        <strain evidence="2">BC1065</strain>
    </source>
</reference>
<dbReference type="AlphaFoldDB" id="A0A9P6PQJ4"/>
<evidence type="ECO:0000256" key="1">
    <source>
        <dbReference type="SAM" id="SignalP"/>
    </source>
</evidence>
<feature type="non-terminal residue" evidence="2">
    <location>
        <position position="55"/>
    </location>
</feature>
<protein>
    <submittedName>
        <fullName evidence="2">Uncharacterized protein</fullName>
    </submittedName>
</protein>